<evidence type="ECO:0000259" key="4">
    <source>
        <dbReference type="Pfam" id="PF02737"/>
    </source>
</evidence>
<dbReference type="GO" id="GO:0006635">
    <property type="term" value="P:fatty acid beta-oxidation"/>
    <property type="evidence" value="ECO:0007669"/>
    <property type="project" value="TreeGrafter"/>
</dbReference>
<dbReference type="GO" id="GO:0070403">
    <property type="term" value="F:NAD+ binding"/>
    <property type="evidence" value="ECO:0007669"/>
    <property type="project" value="InterPro"/>
</dbReference>
<dbReference type="InterPro" id="IPR013328">
    <property type="entry name" value="6PGD_dom2"/>
</dbReference>
<feature type="domain" description="3-hydroxyacyl-CoA dehydrogenase C-terminal" evidence="3">
    <location>
        <begin position="187"/>
        <end position="283"/>
    </location>
</feature>
<keyword evidence="1 5" id="KW-0560">Oxidoreductase</keyword>
<dbReference type="Gene3D" id="3.40.50.720">
    <property type="entry name" value="NAD(P)-binding Rossmann-like Domain"/>
    <property type="match status" value="1"/>
</dbReference>
<dbReference type="InterPro" id="IPR006176">
    <property type="entry name" value="3-OHacyl-CoA_DH_NAD-bd"/>
</dbReference>
<feature type="domain" description="3-hydroxyacyl-CoA dehydrogenase NAD binding" evidence="4">
    <location>
        <begin position="6"/>
        <end position="184"/>
    </location>
</feature>
<dbReference type="RefSeq" id="WP_340527394.1">
    <property type="nucleotide sequence ID" value="NZ_FMSH01000351.1"/>
</dbReference>
<dbReference type="AlphaFoldDB" id="A0A1K0IKL4"/>
<feature type="site" description="Important for catalytic activity" evidence="2">
    <location>
        <position position="141"/>
    </location>
</feature>
<dbReference type="FunFam" id="3.40.50.720:FF:000009">
    <property type="entry name" value="Fatty oxidation complex, alpha subunit"/>
    <property type="match status" value="1"/>
</dbReference>
<gene>
    <name evidence="5" type="primary">hbd</name>
    <name evidence="5" type="ORF">CNECB9_4140008</name>
</gene>
<dbReference type="GO" id="GO:0008691">
    <property type="term" value="F:3-hydroxybutyryl-CoA dehydrogenase activity"/>
    <property type="evidence" value="ECO:0007669"/>
    <property type="project" value="UniProtKB-EC"/>
</dbReference>
<dbReference type="PANTHER" id="PTHR48075">
    <property type="entry name" value="3-HYDROXYACYL-COA DEHYDROGENASE FAMILY PROTEIN"/>
    <property type="match status" value="1"/>
</dbReference>
<dbReference type="Pfam" id="PF00725">
    <property type="entry name" value="3HCDH"/>
    <property type="match status" value="1"/>
</dbReference>
<dbReference type="InterPro" id="IPR008927">
    <property type="entry name" value="6-PGluconate_DH-like_C_sf"/>
</dbReference>
<evidence type="ECO:0000259" key="3">
    <source>
        <dbReference type="Pfam" id="PF00725"/>
    </source>
</evidence>
<organism evidence="5">
    <name type="scientific">Cupriavidus necator</name>
    <name type="common">Alcaligenes eutrophus</name>
    <name type="synonym">Ralstonia eutropha</name>
    <dbReference type="NCBI Taxonomy" id="106590"/>
    <lineage>
        <taxon>Bacteria</taxon>
        <taxon>Pseudomonadati</taxon>
        <taxon>Pseudomonadota</taxon>
        <taxon>Betaproteobacteria</taxon>
        <taxon>Burkholderiales</taxon>
        <taxon>Burkholderiaceae</taxon>
        <taxon>Cupriavidus</taxon>
    </lineage>
</organism>
<dbReference type="InterPro" id="IPR006108">
    <property type="entry name" value="3HC_DH_C"/>
</dbReference>
<dbReference type="SUPFAM" id="SSF51735">
    <property type="entry name" value="NAD(P)-binding Rossmann-fold domains"/>
    <property type="match status" value="1"/>
</dbReference>
<dbReference type="EMBL" id="FMSH01000351">
    <property type="protein sequence ID" value="SCU82340.1"/>
    <property type="molecule type" value="Genomic_DNA"/>
</dbReference>
<dbReference type="PANTHER" id="PTHR48075:SF5">
    <property type="entry name" value="3-HYDROXYBUTYRYL-COA DEHYDROGENASE"/>
    <property type="match status" value="1"/>
</dbReference>
<dbReference type="InterPro" id="IPR022694">
    <property type="entry name" value="3-OHacyl-CoA_DH"/>
</dbReference>
<protein>
    <submittedName>
        <fullName evidence="5">Putative 3-hydroxybutyryl-CoA dehydrogenase</fullName>
        <ecNumber evidence="5">1.1.1.157</ecNumber>
    </submittedName>
</protein>
<dbReference type="SUPFAM" id="SSF48179">
    <property type="entry name" value="6-phosphogluconate dehydrogenase C-terminal domain-like"/>
    <property type="match status" value="1"/>
</dbReference>
<dbReference type="EC" id="1.1.1.157" evidence="5"/>
<dbReference type="Gene3D" id="1.10.1040.10">
    <property type="entry name" value="N-(1-d-carboxylethyl)-l-norvaline Dehydrogenase, domain 2"/>
    <property type="match status" value="1"/>
</dbReference>
<proteinExistence type="predicted"/>
<evidence type="ECO:0000256" key="2">
    <source>
        <dbReference type="PIRSR" id="PIRSR000105-1"/>
    </source>
</evidence>
<reference evidence="5" key="1">
    <citation type="submission" date="2016-09" db="EMBL/GenBank/DDBJ databases">
        <authorList>
            <person name="Capua I."/>
            <person name="De Benedictis P."/>
            <person name="Joannis T."/>
            <person name="Lombin L.H."/>
            <person name="Cattoli G."/>
        </authorList>
    </citation>
    <scope>NUCLEOTIDE SEQUENCE</scope>
    <source>
        <strain evidence="5">B9</strain>
    </source>
</reference>
<evidence type="ECO:0000256" key="1">
    <source>
        <dbReference type="ARBA" id="ARBA00023002"/>
    </source>
</evidence>
<evidence type="ECO:0000313" key="5">
    <source>
        <dbReference type="EMBL" id="SCU82340.1"/>
    </source>
</evidence>
<sequence>MTTIQTVGVAGAGTMGAGIAIVAARAGFRTIVFDARQEALDRARGQTEAFLKKSEERGKLPPGTAAAALDRWQGTTDLASLAACDIVIEAVFEDLAVKHQLFQALDPVCPEHTIFASNTSTISITEIAGGSGRPDRFVGMHFCLPAQLMKLIEMSPGLATSDETFQRAWAFAEAMGQKPVTTQDTPGFILNYFLIPFNNDAIRLVEQGVADPADIDLAIKTALGYPMGPLELLDLVGMDTQKLLCEAMHGLTHEPRAACPPLVRRMIAANRLGKKTGRGFHVYGDTKMFGA</sequence>
<accession>A0A1K0IKL4</accession>
<dbReference type="PIRSF" id="PIRSF000105">
    <property type="entry name" value="HCDH"/>
    <property type="match status" value="1"/>
</dbReference>
<dbReference type="InterPro" id="IPR036291">
    <property type="entry name" value="NAD(P)-bd_dom_sf"/>
</dbReference>
<name>A0A1K0IKL4_CUPNE</name>
<dbReference type="Pfam" id="PF02737">
    <property type="entry name" value="3HCDH_N"/>
    <property type="match status" value="1"/>
</dbReference>